<dbReference type="Proteomes" id="UP000813463">
    <property type="component" value="Chromosome 4"/>
</dbReference>
<feature type="domain" description="RRM" evidence="2">
    <location>
        <begin position="73"/>
        <end position="135"/>
    </location>
</feature>
<dbReference type="GeneID" id="110789370"/>
<protein>
    <submittedName>
        <fullName evidence="5">RNA-binding motif protein 25-like</fullName>
    </submittedName>
    <submittedName>
        <fullName evidence="4">Uncharacterized protein LOC110789370</fullName>
    </submittedName>
</protein>
<accession>A0A9R0III0</accession>
<dbReference type="InterPro" id="IPR012677">
    <property type="entry name" value="Nucleotide-bd_a/b_plait_sf"/>
</dbReference>
<dbReference type="RefSeq" id="XP_021849722.1">
    <property type="nucleotide sequence ID" value="XM_021994030.1"/>
</dbReference>
<evidence type="ECO:0000313" key="3">
    <source>
        <dbReference type="Proteomes" id="UP000813463"/>
    </source>
</evidence>
<dbReference type="OrthoDB" id="1747660at2759"/>
<dbReference type="InterPro" id="IPR035979">
    <property type="entry name" value="RBD_domain_sf"/>
</dbReference>
<organism evidence="3 4">
    <name type="scientific">Spinacia oleracea</name>
    <name type="common">Spinach</name>
    <dbReference type="NCBI Taxonomy" id="3562"/>
    <lineage>
        <taxon>Eukaryota</taxon>
        <taxon>Viridiplantae</taxon>
        <taxon>Streptophyta</taxon>
        <taxon>Embryophyta</taxon>
        <taxon>Tracheophyta</taxon>
        <taxon>Spermatophyta</taxon>
        <taxon>Magnoliopsida</taxon>
        <taxon>eudicotyledons</taxon>
        <taxon>Gunneridae</taxon>
        <taxon>Pentapetalae</taxon>
        <taxon>Caryophyllales</taxon>
        <taxon>Chenopodiaceae</taxon>
        <taxon>Chenopodioideae</taxon>
        <taxon>Anserineae</taxon>
        <taxon>Spinacia</taxon>
    </lineage>
</organism>
<dbReference type="Gene3D" id="3.30.70.330">
    <property type="match status" value="1"/>
</dbReference>
<dbReference type="KEGG" id="soe:110789370"/>
<evidence type="ECO:0000256" key="1">
    <source>
        <dbReference type="PROSITE-ProRule" id="PRU00176"/>
    </source>
</evidence>
<dbReference type="SUPFAM" id="SSF54928">
    <property type="entry name" value="RNA-binding domain, RBD"/>
    <property type="match status" value="1"/>
</dbReference>
<evidence type="ECO:0000313" key="5">
    <source>
        <dbReference type="RefSeq" id="XP_056698399.1"/>
    </source>
</evidence>
<sequence>MLVILPSPRRLRSCSLSLSSNGSSSSPSSTWSYSWHGSANARPPFLGHRPPMTLPIVRPPVVPVVMPAEKPQTTVYVGKIASSVESDFVRSLLELCGPIKSWKRSQDLSDATPRRFGFCEFESAEGVLRALQLLSKCIRASFCSSC</sequence>
<dbReference type="AlphaFoldDB" id="A0A9R0III0"/>
<dbReference type="CDD" id="cd12446">
    <property type="entry name" value="RRM_RBM25"/>
    <property type="match status" value="1"/>
</dbReference>
<dbReference type="InterPro" id="IPR000504">
    <property type="entry name" value="RRM_dom"/>
</dbReference>
<gene>
    <name evidence="4 5" type="primary">LOC110789370</name>
</gene>
<dbReference type="GO" id="GO:0003723">
    <property type="term" value="F:RNA binding"/>
    <property type="evidence" value="ECO:0007669"/>
    <property type="project" value="UniProtKB-UniRule"/>
</dbReference>
<dbReference type="PANTHER" id="PTHR47334:SF2">
    <property type="entry name" value="RNA-BINDING MOTIF PROTEIN 25"/>
    <property type="match status" value="1"/>
</dbReference>
<dbReference type="InterPro" id="IPR053294">
    <property type="entry name" value="RBM_PWI_domain"/>
</dbReference>
<evidence type="ECO:0000313" key="4">
    <source>
        <dbReference type="RefSeq" id="XP_021849722.1"/>
    </source>
</evidence>
<reference evidence="4" key="2">
    <citation type="submission" date="2025-04" db="UniProtKB">
        <authorList>
            <consortium name="RefSeq"/>
        </authorList>
    </citation>
    <scope>IDENTIFICATION</scope>
    <source>
        <tissue evidence="5">Leaf</tissue>
    </source>
</reference>
<dbReference type="PANTHER" id="PTHR47334">
    <property type="entry name" value="SPLICING FACTOR PWI DOMAIN-CONTAINING PROTEIN / RNA RECOGNITION MOTIF (RRM)-CONTAINING PROTEIN"/>
    <property type="match status" value="1"/>
</dbReference>
<reference evidence="3" key="1">
    <citation type="journal article" date="2021" name="Nat. Commun.">
        <title>Genomic analyses provide insights into spinach domestication and the genetic basis of agronomic traits.</title>
        <authorList>
            <person name="Cai X."/>
            <person name="Sun X."/>
            <person name="Xu C."/>
            <person name="Sun H."/>
            <person name="Wang X."/>
            <person name="Ge C."/>
            <person name="Zhang Z."/>
            <person name="Wang Q."/>
            <person name="Fei Z."/>
            <person name="Jiao C."/>
            <person name="Wang Q."/>
        </authorList>
    </citation>
    <scope>NUCLEOTIDE SEQUENCE [LARGE SCALE GENOMIC DNA]</scope>
    <source>
        <strain evidence="3">cv. Varoflay</strain>
    </source>
</reference>
<keyword evidence="1" id="KW-0694">RNA-binding</keyword>
<name>A0A9R0III0_SPIOL</name>
<evidence type="ECO:0000259" key="2">
    <source>
        <dbReference type="PROSITE" id="PS50102"/>
    </source>
</evidence>
<dbReference type="InterPro" id="IPR034268">
    <property type="entry name" value="RBM25_RRM"/>
</dbReference>
<proteinExistence type="predicted"/>
<dbReference type="Pfam" id="PF00076">
    <property type="entry name" value="RRM_1"/>
    <property type="match status" value="1"/>
</dbReference>
<dbReference type="RefSeq" id="XP_056698399.1">
    <property type="nucleotide sequence ID" value="XM_056842421.1"/>
</dbReference>
<keyword evidence="3" id="KW-1185">Reference proteome</keyword>
<dbReference type="SMART" id="SM00360">
    <property type="entry name" value="RRM"/>
    <property type="match status" value="1"/>
</dbReference>
<dbReference type="PROSITE" id="PS50102">
    <property type="entry name" value="RRM"/>
    <property type="match status" value="1"/>
</dbReference>